<feature type="signal peptide" evidence="2">
    <location>
        <begin position="1"/>
        <end position="18"/>
    </location>
</feature>
<organism evidence="4 5">
    <name type="scientific">Aspergillus novoparasiticus</name>
    <dbReference type="NCBI Taxonomy" id="986946"/>
    <lineage>
        <taxon>Eukaryota</taxon>
        <taxon>Fungi</taxon>
        <taxon>Dikarya</taxon>
        <taxon>Ascomycota</taxon>
        <taxon>Pezizomycotina</taxon>
        <taxon>Eurotiomycetes</taxon>
        <taxon>Eurotiomycetidae</taxon>
        <taxon>Eurotiales</taxon>
        <taxon>Aspergillaceae</taxon>
        <taxon>Aspergillus</taxon>
        <taxon>Aspergillus subgen. Circumdati</taxon>
    </lineage>
</organism>
<sequence length="193" mass="20943">MKIASIILVLLVLNGTLSRTIQYPKYLEERRGGGREEGGGGSTGGRSSSNPGGSGPRPIYDRKTCYAGGSRNLYPSGARSPLEGIAPVWWNGAYFYLYNYHYQYINQVTHHNASIPVVCRCEEYAVYFESLFNGIQPANSNVIKVAKLNGTETISINGTVADPSTQSKATATTAQSMGYWLAAILMVSGVWCL</sequence>
<reference evidence="4 5" key="1">
    <citation type="submission" date="2019-04" db="EMBL/GenBank/DDBJ databases">
        <title>Fungal friends and foes A comparative genomics study of 23 Aspergillus species from section Flavi.</title>
        <authorList>
            <consortium name="DOE Joint Genome Institute"/>
            <person name="Kjaerbolling I."/>
            <person name="Vesth T.C."/>
            <person name="Frisvad J.C."/>
            <person name="Nybo J.L."/>
            <person name="Theobald S."/>
            <person name="Kildgaard S."/>
            <person name="Petersen T.I."/>
            <person name="Kuo A."/>
            <person name="Sato A."/>
            <person name="Lyhne E.K."/>
            <person name="Kogle M.E."/>
            <person name="Wiebenga A."/>
            <person name="Kun R.S."/>
            <person name="Lubbers R.J."/>
            <person name="Makela M.R."/>
            <person name="Barry K."/>
            <person name="Chovatia M."/>
            <person name="Clum A."/>
            <person name="Daum C."/>
            <person name="Haridas S."/>
            <person name="He G."/>
            <person name="LaButti K."/>
            <person name="Lipzen A."/>
            <person name="Mondo S."/>
            <person name="Pangilinan J."/>
            <person name="Riley R."/>
            <person name="Salamov A."/>
            <person name="Simmons B.A."/>
            <person name="Magnuson J.K."/>
            <person name="Henrissat B."/>
            <person name="Mortensen U.H."/>
            <person name="Larsen T.O."/>
            <person name="De vries R.P."/>
            <person name="Grigoriev I.V."/>
            <person name="Machida M."/>
            <person name="Baker S.E."/>
            <person name="Andersen M.R."/>
        </authorList>
    </citation>
    <scope>NUCLEOTIDE SEQUENCE [LARGE SCALE GENOMIC DNA]</scope>
    <source>
        <strain evidence="4 5">CBS 126849</strain>
    </source>
</reference>
<dbReference type="EMBL" id="ML733588">
    <property type="protein sequence ID" value="KAB8213607.1"/>
    <property type="molecule type" value="Genomic_DNA"/>
</dbReference>
<proteinExistence type="predicted"/>
<feature type="chain" id="PRO_5024910389" description="DUF7732 domain-containing protein" evidence="2">
    <location>
        <begin position="19"/>
        <end position="193"/>
    </location>
</feature>
<evidence type="ECO:0000256" key="1">
    <source>
        <dbReference type="SAM" id="MobiDB-lite"/>
    </source>
</evidence>
<dbReference type="AlphaFoldDB" id="A0A5N6E8K0"/>
<dbReference type="PANTHER" id="PTHR42091:SF1">
    <property type="entry name" value="CONSERVED GLYCINE-RICH PROTEIN (AFU_ORTHOLOGUE AFUA_7G02440)"/>
    <property type="match status" value="1"/>
</dbReference>
<dbReference type="InterPro" id="IPR056634">
    <property type="entry name" value="DUF7732"/>
</dbReference>
<evidence type="ECO:0000313" key="4">
    <source>
        <dbReference type="EMBL" id="KAB8213607.1"/>
    </source>
</evidence>
<evidence type="ECO:0000313" key="5">
    <source>
        <dbReference type="Proteomes" id="UP000326799"/>
    </source>
</evidence>
<feature type="compositionally biased region" description="Basic and acidic residues" evidence="1">
    <location>
        <begin position="28"/>
        <end position="38"/>
    </location>
</feature>
<gene>
    <name evidence="4" type="ORF">BDV33DRAFT_196807</name>
</gene>
<dbReference type="Proteomes" id="UP000326799">
    <property type="component" value="Unassembled WGS sequence"/>
</dbReference>
<dbReference type="Pfam" id="PF24866">
    <property type="entry name" value="DUF7732"/>
    <property type="match status" value="1"/>
</dbReference>
<evidence type="ECO:0000259" key="3">
    <source>
        <dbReference type="Pfam" id="PF24866"/>
    </source>
</evidence>
<protein>
    <recommendedName>
        <fullName evidence="3">DUF7732 domain-containing protein</fullName>
    </recommendedName>
</protein>
<feature type="region of interest" description="Disordered" evidence="1">
    <location>
        <begin position="28"/>
        <end position="58"/>
    </location>
</feature>
<evidence type="ECO:0000256" key="2">
    <source>
        <dbReference type="SAM" id="SignalP"/>
    </source>
</evidence>
<dbReference type="PANTHER" id="PTHR42091">
    <property type="entry name" value="CONSERVED GLYCINE-RICH PROTEIN (AFU_ORTHOLOGUE AFUA_7G02440)"/>
    <property type="match status" value="1"/>
</dbReference>
<feature type="domain" description="DUF7732" evidence="3">
    <location>
        <begin position="66"/>
        <end position="162"/>
    </location>
</feature>
<name>A0A5N6E8K0_9EURO</name>
<keyword evidence="2" id="KW-0732">Signal</keyword>
<keyword evidence="5" id="KW-1185">Reference proteome</keyword>
<accession>A0A5N6E8K0</accession>